<dbReference type="EMBL" id="CP002915">
    <property type="protein sequence ID" value="AEK29992.1"/>
    <property type="molecule type" value="Genomic_DNA"/>
</dbReference>
<dbReference type="AlphaFoldDB" id="A0A806FUI4"/>
<reference evidence="1 2" key="1">
    <citation type="journal article" date="2011" name="J. Bacteriol.">
        <title>Genome Sequence of the Probiotic Strain Bifidobacterium animalis subsp. lactis CNCM I-2494.</title>
        <authorList>
            <person name="Chervaux C."/>
            <person name="Grimaldi C."/>
            <person name="Bolotin A."/>
            <person name="Quinquis B."/>
            <person name="Legrain-Raspaud S."/>
            <person name="van Hylckama Vlieg J.E."/>
            <person name="Denariaz G."/>
            <person name="Smokvina T."/>
        </authorList>
    </citation>
    <scope>NUCLEOTIDE SEQUENCE [LARGE SCALE GENOMIC DNA]</scope>
    <source>
        <strain evidence="1 2">CNCM I-2494</strain>
    </source>
</reference>
<protein>
    <submittedName>
        <fullName evidence="1">Uncharacterized protein</fullName>
    </submittedName>
</protein>
<proteinExistence type="predicted"/>
<accession>A0A806FUI4</accession>
<evidence type="ECO:0000313" key="1">
    <source>
        <dbReference type="EMBL" id="AEK29992.1"/>
    </source>
</evidence>
<evidence type="ECO:0000313" key="2">
    <source>
        <dbReference type="Proteomes" id="UP000008394"/>
    </source>
</evidence>
<dbReference type="KEGG" id="bnm:BALAC2494_02014"/>
<organism evidence="1 2">
    <name type="scientific">Bifidobacterium animalis subsp. lactis CNCM I-2494</name>
    <dbReference type="NCBI Taxonomy" id="1042403"/>
    <lineage>
        <taxon>Bacteria</taxon>
        <taxon>Bacillati</taxon>
        <taxon>Actinomycetota</taxon>
        <taxon>Actinomycetes</taxon>
        <taxon>Bifidobacteriales</taxon>
        <taxon>Bifidobacteriaceae</taxon>
        <taxon>Bifidobacterium</taxon>
    </lineage>
</organism>
<name>A0A806FUI4_BIFAN</name>
<gene>
    <name evidence="1" type="ORF">BALAC2494_02014</name>
</gene>
<dbReference type="Proteomes" id="UP000008394">
    <property type="component" value="Chromosome"/>
</dbReference>
<sequence length="38" mass="4329">MTTTRANRLADRSDIRAHRWHSLAGRPLAYTGDVVEYA</sequence>